<dbReference type="Proteomes" id="UP000808349">
    <property type="component" value="Unassembled WGS sequence"/>
</dbReference>
<proteinExistence type="predicted"/>
<protein>
    <submittedName>
        <fullName evidence="1">Uncharacterized protein</fullName>
    </submittedName>
</protein>
<dbReference type="AlphaFoldDB" id="A0A9D7SAQ2"/>
<dbReference type="EMBL" id="JADKFW010000010">
    <property type="protein sequence ID" value="MBK9718328.1"/>
    <property type="molecule type" value="Genomic_DNA"/>
</dbReference>
<name>A0A9D7SAQ2_9BACT</name>
<evidence type="ECO:0000313" key="2">
    <source>
        <dbReference type="Proteomes" id="UP000808349"/>
    </source>
</evidence>
<comment type="caution">
    <text evidence="1">The sequence shown here is derived from an EMBL/GenBank/DDBJ whole genome shotgun (WGS) entry which is preliminary data.</text>
</comment>
<evidence type="ECO:0000313" key="1">
    <source>
        <dbReference type="EMBL" id="MBK9718328.1"/>
    </source>
</evidence>
<gene>
    <name evidence="1" type="ORF">IPO85_12620</name>
</gene>
<accession>A0A9D7SAQ2</accession>
<reference evidence="1 2" key="1">
    <citation type="submission" date="2020-10" db="EMBL/GenBank/DDBJ databases">
        <title>Connecting structure to function with the recovery of over 1000 high-quality activated sludge metagenome-assembled genomes encoding full-length rRNA genes using long-read sequencing.</title>
        <authorList>
            <person name="Singleton C.M."/>
            <person name="Petriglieri F."/>
            <person name="Kristensen J.M."/>
            <person name="Kirkegaard R.H."/>
            <person name="Michaelsen T.Y."/>
            <person name="Andersen M.H."/>
            <person name="Karst S.M."/>
            <person name="Dueholm M.S."/>
            <person name="Nielsen P.H."/>
            <person name="Albertsen M."/>
        </authorList>
    </citation>
    <scope>NUCLEOTIDE SEQUENCE [LARGE SCALE GENOMIC DNA]</scope>
    <source>
        <strain evidence="1">Ribe_18-Q3-R11-54_BAT3C.373</strain>
    </source>
</reference>
<organism evidence="1 2">
    <name type="scientific">Candidatus Defluviibacterium haderslevense</name>
    <dbReference type="NCBI Taxonomy" id="2981993"/>
    <lineage>
        <taxon>Bacteria</taxon>
        <taxon>Pseudomonadati</taxon>
        <taxon>Bacteroidota</taxon>
        <taxon>Saprospiria</taxon>
        <taxon>Saprospirales</taxon>
        <taxon>Saprospiraceae</taxon>
        <taxon>Candidatus Defluviibacterium</taxon>
    </lineage>
</organism>
<sequence>MLFKRSLIDLRTSNAYYSEIHVHGDLILNQMDRVIEILNYFCEDQFKELAEKELNKKYTHISFYLKKSLGVMLNSLSEQEEADNHEIMKLENKIQQDAWIELWSIIQGSPILQKYLNENEGHDDHIFDGTDMRNWWN</sequence>